<dbReference type="Pfam" id="PF08811">
    <property type="entry name" value="DUF1800"/>
    <property type="match status" value="1"/>
</dbReference>
<organism evidence="1 2">
    <name type="scientific">Szabonella alba</name>
    <dbReference type="NCBI Taxonomy" id="2804194"/>
    <lineage>
        <taxon>Bacteria</taxon>
        <taxon>Pseudomonadati</taxon>
        <taxon>Pseudomonadota</taxon>
        <taxon>Alphaproteobacteria</taxon>
        <taxon>Rhodobacterales</taxon>
        <taxon>Paracoccaceae</taxon>
        <taxon>Szabonella</taxon>
    </lineage>
</organism>
<evidence type="ECO:0000313" key="2">
    <source>
        <dbReference type="Proteomes" id="UP000648908"/>
    </source>
</evidence>
<dbReference type="Proteomes" id="UP000648908">
    <property type="component" value="Unassembled WGS sequence"/>
</dbReference>
<proteinExistence type="predicted"/>
<comment type="caution">
    <text evidence="1">The sequence shown here is derived from an EMBL/GenBank/DDBJ whole genome shotgun (WGS) entry which is preliminary data.</text>
</comment>
<dbReference type="AlphaFoldDB" id="A0A8K0V5M3"/>
<dbReference type="EMBL" id="JAESVN010000001">
    <property type="protein sequence ID" value="MBL4915833.1"/>
    <property type="molecule type" value="Genomic_DNA"/>
</dbReference>
<keyword evidence="2" id="KW-1185">Reference proteome</keyword>
<sequence length="413" mass="45204">MARIWPVPGMAEVLPILQHAQAGRRERRMTGAPSETYETAVRLSRQVARDAARATIARALDAPCGFRERLVAFWSDHFTVKARNPPEAVLPEAMVTDAIRPHLSGKFADLLIAATLHPAMLVYLDQVASIGPGSPFGRRRKRGLNENLAREVVELHTMGVGAGYGQDDVRQMAELLTGLDATAAEGFVFRPNRAEPGPETVLGRRYDGEGLEPVHAVLRDLAARPETADHLSRKLAVHFVADEPDPALVAAMVQAWRDSDGTLRAVYGAMLHHPAAWGAEMRKARQPFDFIIAACRALGLDGLRLASLPDRPVQRQLIAPMALMGQRWRGPGGPDGWAEDARAWITPQGMAARIGWAMESPQRLIRDLPDPRDLAQRSLGADAGEALLWAVARAETRREGVGLLFSSPAFNRR</sequence>
<evidence type="ECO:0000313" key="1">
    <source>
        <dbReference type="EMBL" id="MBL4915833.1"/>
    </source>
</evidence>
<accession>A0A8K0V5M3</accession>
<protein>
    <submittedName>
        <fullName evidence="1">DUF1800 domain-containing protein</fullName>
    </submittedName>
</protein>
<gene>
    <name evidence="1" type="ORF">JL811_01255</name>
</gene>
<name>A0A8K0V5M3_9RHOB</name>
<reference evidence="1" key="1">
    <citation type="submission" date="2021-01" db="EMBL/GenBank/DDBJ databases">
        <title>Tabrizicola alba sp. nov. a motile alkaliphilic bacterium isolated from a soda lake.</title>
        <authorList>
            <person name="Szuroczki S."/>
            <person name="Abbaszade G."/>
            <person name="Schumann P."/>
            <person name="Toth E."/>
        </authorList>
    </citation>
    <scope>NUCLEOTIDE SEQUENCE</scope>
    <source>
        <strain evidence="1">DMG-N-6</strain>
    </source>
</reference>
<dbReference type="InterPro" id="IPR014917">
    <property type="entry name" value="DUF1800"/>
</dbReference>